<dbReference type="Gene3D" id="3.30.450.30">
    <property type="entry name" value="Dynein light chain 2a, cytoplasmic"/>
    <property type="match status" value="1"/>
</dbReference>
<dbReference type="SMART" id="SM01278">
    <property type="entry name" value="MAPKK1_Int"/>
    <property type="match status" value="1"/>
</dbReference>
<dbReference type="PANTHER" id="PTHR13378:SF1">
    <property type="entry name" value="RAGULATOR COMPLEX PROTEIN LAMTOR3"/>
    <property type="match status" value="1"/>
</dbReference>
<sequence length="124" mass="12706">MSSSNLQEMLSGLCEKVQHARGAVITDRDGVSLASSSQLELPSNLFTTFSAAIDQAGKLDLGSGEVIVATLKKEVVVQAVCGSLIITLVGNAGLNIGRAKDVLEHAKADLAAVASAISSEPSLQ</sequence>
<comment type="similarity">
    <text evidence="1">Belongs to the LAMTOR3 family.</text>
</comment>
<dbReference type="PANTHER" id="PTHR13378">
    <property type="entry name" value="REGULATOR COMPLEX PROTEIN LAMTOR3"/>
    <property type="match status" value="1"/>
</dbReference>
<dbReference type="GO" id="GO:0071986">
    <property type="term" value="C:Ragulator complex"/>
    <property type="evidence" value="ECO:0007669"/>
    <property type="project" value="TreeGrafter"/>
</dbReference>
<evidence type="ECO:0008006" key="3">
    <source>
        <dbReference type="Google" id="ProtNLM"/>
    </source>
</evidence>
<dbReference type="SUPFAM" id="SSF103196">
    <property type="entry name" value="Roadblock/LC7 domain"/>
    <property type="match status" value="1"/>
</dbReference>
<protein>
    <recommendedName>
        <fullName evidence="3">Roadblock/LAMTOR2 domain-containing protein</fullName>
    </recommendedName>
</protein>
<evidence type="ECO:0000313" key="2">
    <source>
        <dbReference type="EMBL" id="CAE0266893.1"/>
    </source>
</evidence>
<accession>A0A7S3GHW0</accession>
<gene>
    <name evidence="2" type="ORF">PBIL07802_LOCUS29235</name>
</gene>
<dbReference type="GO" id="GO:0032008">
    <property type="term" value="P:positive regulation of TOR signaling"/>
    <property type="evidence" value="ECO:0007669"/>
    <property type="project" value="TreeGrafter"/>
</dbReference>
<dbReference type="Pfam" id="PF08923">
    <property type="entry name" value="MAPKK1_Int"/>
    <property type="match status" value="1"/>
</dbReference>
<dbReference type="GO" id="GO:0071230">
    <property type="term" value="P:cellular response to amino acid stimulus"/>
    <property type="evidence" value="ECO:0007669"/>
    <property type="project" value="TreeGrafter"/>
</dbReference>
<dbReference type="AlphaFoldDB" id="A0A7S3GHW0"/>
<name>A0A7S3GHW0_9EUKA</name>
<reference evidence="2" key="1">
    <citation type="submission" date="2021-01" db="EMBL/GenBank/DDBJ databases">
        <authorList>
            <person name="Corre E."/>
            <person name="Pelletier E."/>
            <person name="Niang G."/>
            <person name="Scheremetjew M."/>
            <person name="Finn R."/>
            <person name="Kale V."/>
            <person name="Holt S."/>
            <person name="Cochrane G."/>
            <person name="Meng A."/>
            <person name="Brown T."/>
            <person name="Cohen L."/>
        </authorList>
    </citation>
    <scope>NUCLEOTIDE SEQUENCE</scope>
    <source>
        <strain evidence="2">NIES-2562</strain>
    </source>
</reference>
<proteinExistence type="inferred from homology"/>
<evidence type="ECO:0000256" key="1">
    <source>
        <dbReference type="ARBA" id="ARBA00005356"/>
    </source>
</evidence>
<organism evidence="2">
    <name type="scientific">Palpitomonas bilix</name>
    <dbReference type="NCBI Taxonomy" id="652834"/>
    <lineage>
        <taxon>Eukaryota</taxon>
        <taxon>Eukaryota incertae sedis</taxon>
    </lineage>
</organism>
<dbReference type="InterPro" id="IPR015019">
    <property type="entry name" value="LAMTOR3"/>
</dbReference>
<dbReference type="EMBL" id="HBIB01044706">
    <property type="protein sequence ID" value="CAE0266893.1"/>
    <property type="molecule type" value="Transcribed_RNA"/>
</dbReference>